<reference evidence="4 5" key="1">
    <citation type="submission" date="2017-07" db="EMBL/GenBank/DDBJ databases">
        <title>Lactobacillus curvatus MRS6 whole genome.</title>
        <authorList>
            <person name="Jans C."/>
            <person name="Lagler S."/>
            <person name="Lacroix C."/>
            <person name="Meile L."/>
            <person name="Stevens M.J.A."/>
        </authorList>
    </citation>
    <scope>NUCLEOTIDE SEQUENCE [LARGE SCALE GENOMIC DNA]</scope>
    <source>
        <strain evidence="4 5">MRS6</strain>
    </source>
</reference>
<dbReference type="Pfam" id="PF06030">
    <property type="entry name" value="WxLIP_PGBD"/>
    <property type="match status" value="1"/>
</dbReference>
<evidence type="ECO:0000313" key="5">
    <source>
        <dbReference type="Proteomes" id="UP000199749"/>
    </source>
</evidence>
<evidence type="ECO:0000259" key="2">
    <source>
        <dbReference type="Pfam" id="PF06030"/>
    </source>
</evidence>
<dbReference type="EMBL" id="CP022474">
    <property type="protein sequence ID" value="ASN60752.1"/>
    <property type="molecule type" value="Genomic_DNA"/>
</dbReference>
<feature type="domain" description="WxL Interacting Protein host binding" evidence="3">
    <location>
        <begin position="146"/>
        <end position="287"/>
    </location>
</feature>
<feature type="transmembrane region" description="Helical" evidence="1">
    <location>
        <begin position="297"/>
        <end position="319"/>
    </location>
</feature>
<dbReference type="AlphaFoldDB" id="A0AAC9Y1T6"/>
<feature type="domain" description="WxL Interacting Protein peptidoglycan binding" evidence="2">
    <location>
        <begin position="16"/>
        <end position="137"/>
    </location>
</feature>
<dbReference type="Pfam" id="PF11797">
    <property type="entry name" value="WxLIP_HBD"/>
    <property type="match status" value="1"/>
</dbReference>
<dbReference type="InterPro" id="IPR021759">
    <property type="entry name" value="WxLIP_HBD"/>
</dbReference>
<sequence>MVQPARADDNTEKADFEIQPITSTAQVDTSLHYYDLKFKPGSTNTIKMRIQNFTDKKITVKSELQNGMTQVGGDMKFQSSTDGLDESNKRPLTSIAAVRKTDRVIHLDAQETKIVEATVKMPRENFNGMVAGGWRFIEYRNNKSSDQTISSNYAYMISVNLRGAHYKVYPELKYDSAKPILYDSRPAMGIKLRNTQPMVLKNVHFKTVISKKGLFSEKRLYEKEGSSMAPNSSVTLPVSWAYDDMKAGTYEVAVKVTGENLWNKLPMAWTFKKTFKVTKSQAADLNKRSVQRPTNKWVYVLMANGVLLLAGAFGLYRVIKLG</sequence>
<dbReference type="Proteomes" id="UP000199749">
    <property type="component" value="Chromosome"/>
</dbReference>
<organism evidence="4 5">
    <name type="scientific">Latilactobacillus curvatus</name>
    <name type="common">Lactobacillus curvatus</name>
    <dbReference type="NCBI Taxonomy" id="28038"/>
    <lineage>
        <taxon>Bacteria</taxon>
        <taxon>Bacillati</taxon>
        <taxon>Bacillota</taxon>
        <taxon>Bacilli</taxon>
        <taxon>Lactobacillales</taxon>
        <taxon>Lactobacillaceae</taxon>
        <taxon>Latilactobacillus</taxon>
    </lineage>
</organism>
<keyword evidence="1" id="KW-0812">Transmembrane</keyword>
<gene>
    <name evidence="4" type="ORF">CG419_09040</name>
</gene>
<evidence type="ECO:0000313" key="4">
    <source>
        <dbReference type="EMBL" id="ASN60752.1"/>
    </source>
</evidence>
<evidence type="ECO:0000256" key="1">
    <source>
        <dbReference type="SAM" id="Phobius"/>
    </source>
</evidence>
<proteinExistence type="predicted"/>
<keyword evidence="1" id="KW-0472">Membrane</keyword>
<accession>A0AAC9Y1T6</accession>
<protein>
    <submittedName>
        <fullName evidence="4">Cell surface protein</fullName>
    </submittedName>
</protein>
<dbReference type="InterPro" id="IPR010317">
    <property type="entry name" value="WxLIP_PGBD"/>
</dbReference>
<name>A0AAC9Y1T6_LATCU</name>
<keyword evidence="1" id="KW-1133">Transmembrane helix</keyword>
<dbReference type="RefSeq" id="WP_089557083.1">
    <property type="nucleotide sequence ID" value="NZ_CP022474.1"/>
</dbReference>
<evidence type="ECO:0000259" key="3">
    <source>
        <dbReference type="Pfam" id="PF11797"/>
    </source>
</evidence>